<dbReference type="PATRIC" id="fig|1432052.4.peg.430"/>
<dbReference type="SMART" id="SM00849">
    <property type="entry name" value="Lactamase_B"/>
    <property type="match status" value="1"/>
</dbReference>
<sequence>MKITWFGTASILLESEGEKLLFDPFVQLAGGSNPNSLEDFPADTDICITHGHVDHLFFLPDLLAEQDITVYGTKAVMDTLEGWVEETGSLVQAEPGCSWHIGNMKITMLKGQHTRFTARMVLRKLINPRLFRYFRNTLFLAWAHPKFPEKGETVAYQIDAEGKRILLLGSMALDKNTIYPTNVDLLILPFQGRENMAEAAMEIVDELKPRRILLDHFDDAFPPVSEDVDTRPFKRAIALKHPEIKVVKPRAGKPVAV</sequence>
<dbReference type="PANTHER" id="PTHR43546">
    <property type="entry name" value="UPF0173 METAL-DEPENDENT HYDROLASE MJ1163-RELATED"/>
    <property type="match status" value="1"/>
</dbReference>
<dbReference type="Proteomes" id="UP000094067">
    <property type="component" value="Unassembled WGS sequence"/>
</dbReference>
<dbReference type="RefSeq" id="WP_069151057.1">
    <property type="nucleotide sequence ID" value="NZ_MCGH01000001.1"/>
</dbReference>
<comment type="caution">
    <text evidence="2">The sequence shown here is derived from an EMBL/GenBank/DDBJ whole genome shotgun (WGS) entry which is preliminary data.</text>
</comment>
<dbReference type="EMBL" id="MCGH01000001">
    <property type="protein sequence ID" value="ODM08754.1"/>
    <property type="molecule type" value="Genomic_DNA"/>
</dbReference>
<feature type="domain" description="Metallo-beta-lactamase" evidence="1">
    <location>
        <begin position="7"/>
        <end position="216"/>
    </location>
</feature>
<accession>A0A1E3AJ50</accession>
<evidence type="ECO:0000313" key="2">
    <source>
        <dbReference type="EMBL" id="ODM08754.1"/>
    </source>
</evidence>
<dbReference type="GO" id="GO:0016787">
    <property type="term" value="F:hydrolase activity"/>
    <property type="evidence" value="ECO:0007669"/>
    <property type="project" value="UniProtKB-KW"/>
</dbReference>
<dbReference type="InterPro" id="IPR036866">
    <property type="entry name" value="RibonucZ/Hydroxyglut_hydro"/>
</dbReference>
<evidence type="ECO:0000259" key="1">
    <source>
        <dbReference type="SMART" id="SM00849"/>
    </source>
</evidence>
<gene>
    <name evidence="2" type="ORF">BEI61_00383</name>
</gene>
<reference evidence="2 3" key="1">
    <citation type="submission" date="2016-07" db="EMBL/GenBank/DDBJ databases">
        <title>Characterization of isolates of Eisenbergiella tayi derived from blood cultures, using whole genome sequencing.</title>
        <authorList>
            <person name="Burdz T."/>
            <person name="Wiebe D."/>
            <person name="Huynh C."/>
            <person name="Bernard K."/>
        </authorList>
    </citation>
    <scope>NUCLEOTIDE SEQUENCE [LARGE SCALE GENOMIC DNA]</scope>
    <source>
        <strain evidence="2 3">NML 110608</strain>
    </source>
</reference>
<dbReference type="Gene3D" id="3.60.15.10">
    <property type="entry name" value="Ribonuclease Z/Hydroxyacylglutathione hydrolase-like"/>
    <property type="match status" value="1"/>
</dbReference>
<dbReference type="PANTHER" id="PTHR43546:SF3">
    <property type="entry name" value="UPF0173 METAL-DEPENDENT HYDROLASE MJ1163"/>
    <property type="match status" value="1"/>
</dbReference>
<dbReference type="AlphaFoldDB" id="A0A1E3AJ50"/>
<dbReference type="Pfam" id="PF12706">
    <property type="entry name" value="Lactamase_B_2"/>
    <property type="match status" value="1"/>
</dbReference>
<protein>
    <submittedName>
        <fullName evidence="2">Metal-dependent hydrolase</fullName>
    </submittedName>
</protein>
<name>A0A1E3AJ50_9FIRM</name>
<dbReference type="InterPro" id="IPR050114">
    <property type="entry name" value="UPF0173_UPF0282_UlaG_hydrolase"/>
</dbReference>
<keyword evidence="2" id="KW-0378">Hydrolase</keyword>
<proteinExistence type="predicted"/>
<dbReference type="SUPFAM" id="SSF56281">
    <property type="entry name" value="Metallo-hydrolase/oxidoreductase"/>
    <property type="match status" value="1"/>
</dbReference>
<dbReference type="InterPro" id="IPR001279">
    <property type="entry name" value="Metallo-B-lactamas"/>
</dbReference>
<organism evidence="2 3">
    <name type="scientific">Eisenbergiella tayi</name>
    <dbReference type="NCBI Taxonomy" id="1432052"/>
    <lineage>
        <taxon>Bacteria</taxon>
        <taxon>Bacillati</taxon>
        <taxon>Bacillota</taxon>
        <taxon>Clostridia</taxon>
        <taxon>Lachnospirales</taxon>
        <taxon>Lachnospiraceae</taxon>
        <taxon>Eisenbergiella</taxon>
    </lineage>
</organism>
<evidence type="ECO:0000313" key="3">
    <source>
        <dbReference type="Proteomes" id="UP000094067"/>
    </source>
</evidence>